<evidence type="ECO:0000256" key="1">
    <source>
        <dbReference type="SAM" id="MobiDB-lite"/>
    </source>
</evidence>
<reference evidence="2" key="1">
    <citation type="submission" date="2024-05" db="EMBL/GenBank/DDBJ databases">
        <title>30 novel species of actinomycetes from the DSMZ collection.</title>
        <authorList>
            <person name="Nouioui I."/>
        </authorList>
    </citation>
    <scope>NUCLEOTIDE SEQUENCE</scope>
    <source>
        <strain evidence="2">DSM 40473</strain>
    </source>
</reference>
<protein>
    <submittedName>
        <fullName evidence="2">Uncharacterized protein</fullName>
    </submittedName>
</protein>
<proteinExistence type="predicted"/>
<evidence type="ECO:0000313" key="2">
    <source>
        <dbReference type="EMBL" id="MDT0450755.1"/>
    </source>
</evidence>
<comment type="caution">
    <text evidence="2">The sequence shown here is derived from an EMBL/GenBank/DDBJ whole genome shotgun (WGS) entry which is preliminary data.</text>
</comment>
<accession>A0ABU2SRV8</accession>
<dbReference type="EMBL" id="JAVRFI010000009">
    <property type="protein sequence ID" value="MDT0450755.1"/>
    <property type="molecule type" value="Genomic_DNA"/>
</dbReference>
<name>A0ABU2SRV8_9ACTN</name>
<evidence type="ECO:0000313" key="3">
    <source>
        <dbReference type="Proteomes" id="UP001180531"/>
    </source>
</evidence>
<dbReference type="Proteomes" id="UP001180531">
    <property type="component" value="Unassembled WGS sequence"/>
</dbReference>
<feature type="region of interest" description="Disordered" evidence="1">
    <location>
        <begin position="11"/>
        <end position="49"/>
    </location>
</feature>
<organism evidence="2 3">
    <name type="scientific">Streptomyces hesseae</name>
    <dbReference type="NCBI Taxonomy" id="3075519"/>
    <lineage>
        <taxon>Bacteria</taxon>
        <taxon>Bacillati</taxon>
        <taxon>Actinomycetota</taxon>
        <taxon>Actinomycetes</taxon>
        <taxon>Kitasatosporales</taxon>
        <taxon>Streptomycetaceae</taxon>
        <taxon>Streptomyces</taxon>
    </lineage>
</organism>
<dbReference type="RefSeq" id="WP_311611745.1">
    <property type="nucleotide sequence ID" value="NZ_JAVRFI010000009.1"/>
</dbReference>
<gene>
    <name evidence="2" type="ORF">RM609_16960</name>
</gene>
<keyword evidence="3" id="KW-1185">Reference proteome</keyword>
<sequence length="120" mass="12907">MRDLISRLLRRNRARGAVRTAPAPVSPTPAPAVLSLPHTSGVHRPSPPPPPCTCPGAFVYDTHRDRVGQVTGHEGPRLQLRPPAGGCEWEAEPTAVRPASDTERLSAKLAVVNSRGRWGK</sequence>